<dbReference type="Proteomes" id="UP001197875">
    <property type="component" value="Unassembled WGS sequence"/>
</dbReference>
<evidence type="ECO:0000256" key="5">
    <source>
        <dbReference type="ARBA" id="ARBA00023204"/>
    </source>
</evidence>
<dbReference type="EC" id="4.2.99.18" evidence="2"/>
<dbReference type="SUPFAM" id="SSF48150">
    <property type="entry name" value="DNA-glycosylase"/>
    <property type="match status" value="1"/>
</dbReference>
<evidence type="ECO:0000256" key="2">
    <source>
        <dbReference type="ARBA" id="ARBA00012720"/>
    </source>
</evidence>
<dbReference type="Gene3D" id="3.30.310.260">
    <property type="match status" value="1"/>
</dbReference>
<keyword evidence="6" id="KW-0456">Lyase</keyword>
<dbReference type="Gene3D" id="1.10.340.30">
    <property type="entry name" value="Hypothetical protein, domain 2"/>
    <property type="match status" value="1"/>
</dbReference>
<evidence type="ECO:0000256" key="9">
    <source>
        <dbReference type="ARBA" id="ARBA00044632"/>
    </source>
</evidence>
<dbReference type="Gene3D" id="1.10.1670.10">
    <property type="entry name" value="Helix-hairpin-Helix base-excision DNA repair enzymes (C-terminal)"/>
    <property type="match status" value="1"/>
</dbReference>
<feature type="domain" description="HhH-GPD" evidence="10">
    <location>
        <begin position="112"/>
        <end position="266"/>
    </location>
</feature>
<evidence type="ECO:0000313" key="11">
    <source>
        <dbReference type="EMBL" id="MCC2190690.1"/>
    </source>
</evidence>
<keyword evidence="8" id="KW-0326">Glycosidase</keyword>
<keyword evidence="12" id="KW-1185">Reference proteome</keyword>
<gene>
    <name evidence="11" type="ORF">LKD71_12935</name>
</gene>
<dbReference type="Pfam" id="PF00730">
    <property type="entry name" value="HhH-GPD"/>
    <property type="match status" value="1"/>
</dbReference>
<keyword evidence="3" id="KW-0227">DNA damage</keyword>
<keyword evidence="7" id="KW-0511">Multifunctional enzyme</keyword>
<comment type="caution">
    <text evidence="11">The sequence shown here is derived from an EMBL/GenBank/DDBJ whole genome shotgun (WGS) entry which is preliminary data.</text>
</comment>
<sequence length="270" mass="31491">MVVKEIPYFDLSEICDSGQCFRMERITENEFQIRAEDKYLRATQEGETVRFDCSEEEFETFWKHYFDLERDYGIYIEAIDPEDTYLKTAAELGSGIRILNQDLWEMIVSFLISQQNNIFRIRKCIDRISRRYGEEKRAADGTVYHAFPTAEALSQATEEELRDCNLGYRAKYVRDTALRVASGEVDLAVIRKMTYPEAREELLKLYGVGVKVADCICLMALHELSAFPVDTHIRQALEKHYPGGFPAKRYGGMEGVLQQYIFYYELIHKE</sequence>
<dbReference type="InterPro" id="IPR012904">
    <property type="entry name" value="OGG_N"/>
</dbReference>
<dbReference type="InterPro" id="IPR003265">
    <property type="entry name" value="HhH-GPD_domain"/>
</dbReference>
<dbReference type="InterPro" id="IPR052054">
    <property type="entry name" value="Oxidative_DNA_repair_enzyme"/>
</dbReference>
<evidence type="ECO:0000256" key="7">
    <source>
        <dbReference type="ARBA" id="ARBA00023268"/>
    </source>
</evidence>
<dbReference type="GO" id="GO:0006289">
    <property type="term" value="P:nucleotide-excision repair"/>
    <property type="evidence" value="ECO:0007669"/>
    <property type="project" value="InterPro"/>
</dbReference>
<dbReference type="InterPro" id="IPR023170">
    <property type="entry name" value="HhH_base_excis_C"/>
</dbReference>
<name>A0AAE3DUG2_9FIRM</name>
<dbReference type="EMBL" id="JAJEPR010000025">
    <property type="protein sequence ID" value="MCC2190690.1"/>
    <property type="molecule type" value="Genomic_DNA"/>
</dbReference>
<comment type="similarity">
    <text evidence="1">Belongs to the type-1 OGG1 family.</text>
</comment>
<keyword evidence="4" id="KW-0378">Hydrolase</keyword>
<evidence type="ECO:0000256" key="4">
    <source>
        <dbReference type="ARBA" id="ARBA00022801"/>
    </source>
</evidence>
<evidence type="ECO:0000256" key="3">
    <source>
        <dbReference type="ARBA" id="ARBA00022763"/>
    </source>
</evidence>
<evidence type="ECO:0000256" key="6">
    <source>
        <dbReference type="ARBA" id="ARBA00023239"/>
    </source>
</evidence>
<dbReference type="PANTHER" id="PTHR10242:SF2">
    <property type="entry name" value="N-GLYCOSYLASE_DNA LYASE"/>
    <property type="match status" value="1"/>
</dbReference>
<dbReference type="SUPFAM" id="SSF55945">
    <property type="entry name" value="TATA-box binding protein-like"/>
    <property type="match status" value="1"/>
</dbReference>
<dbReference type="GO" id="GO:0008534">
    <property type="term" value="F:oxidized purine nucleobase lesion DNA N-glycosylase activity"/>
    <property type="evidence" value="ECO:0007669"/>
    <property type="project" value="InterPro"/>
</dbReference>
<keyword evidence="5" id="KW-0234">DNA repair</keyword>
<comment type="catalytic activity">
    <reaction evidence="9">
        <text>2'-deoxyribonucleotide-(2'-deoxyribose 5'-phosphate)-2'-deoxyribonucleotide-DNA = a 3'-end 2'-deoxyribonucleotide-(2,3-dehydro-2,3-deoxyribose 5'-phosphate)-DNA + a 5'-end 5'-phospho-2'-deoxyribonucleoside-DNA + H(+)</text>
        <dbReference type="Rhea" id="RHEA:66592"/>
        <dbReference type="Rhea" id="RHEA-COMP:13180"/>
        <dbReference type="Rhea" id="RHEA-COMP:16897"/>
        <dbReference type="Rhea" id="RHEA-COMP:17067"/>
        <dbReference type="ChEBI" id="CHEBI:15378"/>
        <dbReference type="ChEBI" id="CHEBI:136412"/>
        <dbReference type="ChEBI" id="CHEBI:157695"/>
        <dbReference type="ChEBI" id="CHEBI:167181"/>
        <dbReference type="EC" id="4.2.99.18"/>
    </reaction>
</comment>
<accession>A0AAE3DUG2</accession>
<evidence type="ECO:0000256" key="8">
    <source>
        <dbReference type="ARBA" id="ARBA00023295"/>
    </source>
</evidence>
<dbReference type="SMART" id="SM00478">
    <property type="entry name" value="ENDO3c"/>
    <property type="match status" value="1"/>
</dbReference>
<dbReference type="Pfam" id="PF07934">
    <property type="entry name" value="OGG_N"/>
    <property type="match status" value="1"/>
</dbReference>
<dbReference type="InterPro" id="IPR011257">
    <property type="entry name" value="DNA_glycosylase"/>
</dbReference>
<dbReference type="RefSeq" id="WP_178046230.1">
    <property type="nucleotide sequence ID" value="NZ_JAJEPR010000025.1"/>
</dbReference>
<dbReference type="AlphaFoldDB" id="A0AAE3DUG2"/>
<dbReference type="GO" id="GO:0006284">
    <property type="term" value="P:base-excision repair"/>
    <property type="evidence" value="ECO:0007669"/>
    <property type="project" value="InterPro"/>
</dbReference>
<protein>
    <recommendedName>
        <fullName evidence="2">DNA-(apurinic or apyrimidinic site) lyase</fullName>
        <ecNumber evidence="2">4.2.99.18</ecNumber>
    </recommendedName>
</protein>
<evidence type="ECO:0000259" key="10">
    <source>
        <dbReference type="SMART" id="SM00478"/>
    </source>
</evidence>
<evidence type="ECO:0000256" key="1">
    <source>
        <dbReference type="ARBA" id="ARBA00010679"/>
    </source>
</evidence>
<proteinExistence type="inferred from homology"/>
<dbReference type="PANTHER" id="PTHR10242">
    <property type="entry name" value="8-OXOGUANINE DNA GLYCOSYLASE"/>
    <property type="match status" value="1"/>
</dbReference>
<dbReference type="CDD" id="cd00056">
    <property type="entry name" value="ENDO3c"/>
    <property type="match status" value="1"/>
</dbReference>
<evidence type="ECO:0000313" key="12">
    <source>
        <dbReference type="Proteomes" id="UP001197875"/>
    </source>
</evidence>
<dbReference type="GO" id="GO:0140078">
    <property type="term" value="F:class I DNA-(apurinic or apyrimidinic site) endonuclease activity"/>
    <property type="evidence" value="ECO:0007669"/>
    <property type="project" value="UniProtKB-EC"/>
</dbReference>
<reference evidence="11 12" key="1">
    <citation type="submission" date="2021-10" db="EMBL/GenBank/DDBJ databases">
        <title>Anaerobic single-cell dispensing facilitates the cultivation of human gut bacteria.</title>
        <authorList>
            <person name="Afrizal A."/>
        </authorList>
    </citation>
    <scope>NUCLEOTIDE SEQUENCE [LARGE SCALE GENOMIC DNA]</scope>
    <source>
        <strain evidence="11 12">CLA-AA-H277</strain>
    </source>
</reference>
<dbReference type="GO" id="GO:0003684">
    <property type="term" value="F:damaged DNA binding"/>
    <property type="evidence" value="ECO:0007669"/>
    <property type="project" value="InterPro"/>
</dbReference>
<organism evidence="11 12">
    <name type="scientific">Fusicatenibacter faecihominis</name>
    <dbReference type="NCBI Taxonomy" id="2881276"/>
    <lineage>
        <taxon>Bacteria</taxon>
        <taxon>Bacillati</taxon>
        <taxon>Bacillota</taxon>
        <taxon>Clostridia</taxon>
        <taxon>Lachnospirales</taxon>
        <taxon>Lachnospiraceae</taxon>
        <taxon>Fusicatenibacter</taxon>
    </lineage>
</organism>